<comment type="caution">
    <text evidence="2">The sequence shown here is derived from an EMBL/GenBank/DDBJ whole genome shotgun (WGS) entry which is preliminary data.</text>
</comment>
<accession>A0A4Z0B2J9</accession>
<evidence type="ECO:0008006" key="4">
    <source>
        <dbReference type="Google" id="ProtNLM"/>
    </source>
</evidence>
<feature type="region of interest" description="Disordered" evidence="1">
    <location>
        <begin position="1"/>
        <end position="22"/>
    </location>
</feature>
<proteinExistence type="predicted"/>
<name>A0A4Z0B2J9_9PSED</name>
<sequence length="344" mass="38290">MRKAKSSLRSERARERASERSNRTFSNRKVVLPAEIGLNRSDNRGLLLDALSLLREHLSNKNVSMVTIDFSKVTQLLPCGTILLIAELERFLEDPKYNSRISAIYPEDEVVEQLFQHVAILEKLGCPPRIKTIDSEKVVVWLYQSGTEGNLDSVVGNLPALLTSGRNMELRIAVNSGMAEAVANSSEHAYISARPDGMAIDSPKKWWIFAKQENKEIHLIICDLGVGIPGSLPETRGEELENFVKTMIGKKREDHQLIKFAMKLGRSRTNLNHRGQGLKDILKVVTTQRVGNLGIYSNSGVYSHDGPTARTYGRSEPESIMGTVVQWRVPVAAFNLAGQDGINE</sequence>
<feature type="compositionally biased region" description="Basic and acidic residues" evidence="1">
    <location>
        <begin position="8"/>
        <end position="22"/>
    </location>
</feature>
<organism evidence="2 3">
    <name type="scientific">Pseudomonas kairouanensis</name>
    <dbReference type="NCBI Taxonomy" id="2293832"/>
    <lineage>
        <taxon>Bacteria</taxon>
        <taxon>Pseudomonadati</taxon>
        <taxon>Pseudomonadota</taxon>
        <taxon>Gammaproteobacteria</taxon>
        <taxon>Pseudomonadales</taxon>
        <taxon>Pseudomonadaceae</taxon>
        <taxon>Pseudomonas</taxon>
    </lineage>
</organism>
<evidence type="ECO:0000313" key="3">
    <source>
        <dbReference type="Proteomes" id="UP000297391"/>
    </source>
</evidence>
<dbReference type="AlphaFoldDB" id="A0A4Z0B2J9"/>
<dbReference type="EMBL" id="QUZU01000001">
    <property type="protein sequence ID" value="TFY92767.1"/>
    <property type="molecule type" value="Genomic_DNA"/>
</dbReference>
<keyword evidence="3" id="KW-1185">Reference proteome</keyword>
<reference evidence="2 3" key="1">
    <citation type="journal article" date="2019" name="Syst. Appl. Microbiol.">
        <title>New species of pathogenic Pseudomonas isolated from citrus in Tunisia: Proposal of Pseudomonas kairouanensis sp. nov. and Pseudomonas nabeulensis sp. nov.</title>
        <authorList>
            <person name="Oueslati M."/>
            <person name="Mulet M."/>
            <person name="Gomila M."/>
            <person name="Berge O."/>
            <person name="Hajlaoui M.R."/>
            <person name="Lalucat J."/>
            <person name="Sadfi-Zouaoui N."/>
            <person name="Garcia-Valdes E."/>
        </authorList>
    </citation>
    <scope>NUCLEOTIDE SEQUENCE [LARGE SCALE GENOMIC DNA]</scope>
    <source>
        <strain evidence="2 3">KC12</strain>
    </source>
</reference>
<protein>
    <recommendedName>
        <fullName evidence="4">ATP-binding protein</fullName>
    </recommendedName>
</protein>
<evidence type="ECO:0000313" key="2">
    <source>
        <dbReference type="EMBL" id="TFY92767.1"/>
    </source>
</evidence>
<evidence type="ECO:0000256" key="1">
    <source>
        <dbReference type="SAM" id="MobiDB-lite"/>
    </source>
</evidence>
<gene>
    <name evidence="2" type="ORF">DYL59_02050</name>
</gene>
<dbReference type="Proteomes" id="UP000297391">
    <property type="component" value="Unassembled WGS sequence"/>
</dbReference>